<evidence type="ECO:0000256" key="3">
    <source>
        <dbReference type="SAM" id="MobiDB-lite"/>
    </source>
</evidence>
<feature type="compositionally biased region" description="Low complexity" evidence="3">
    <location>
        <begin position="280"/>
        <end position="297"/>
    </location>
</feature>
<proteinExistence type="inferred from homology"/>
<evidence type="ECO:0000313" key="4">
    <source>
        <dbReference type="EMBL" id="EDR08373.1"/>
    </source>
</evidence>
<feature type="compositionally biased region" description="Polar residues" evidence="3">
    <location>
        <begin position="13"/>
        <end position="22"/>
    </location>
</feature>
<dbReference type="PANTHER" id="PTHR22691">
    <property type="entry name" value="YEAST SPT2-RELATED"/>
    <property type="match status" value="1"/>
</dbReference>
<dbReference type="GeneID" id="6076193"/>
<feature type="region of interest" description="Disordered" evidence="3">
    <location>
        <begin position="83"/>
        <end position="185"/>
    </location>
</feature>
<feature type="compositionally biased region" description="Basic and acidic residues" evidence="3">
    <location>
        <begin position="26"/>
        <end position="71"/>
    </location>
</feature>
<sequence>MSSFASLMALSATQTKQSQGAVQTALRERQRKEELRRKQQEEKEAKDRELEKQRRLRMFEDQRKEEQRRQQLVAEERARELLMQKREEEQRNSLLYGPKKAAKMASTSSSPPEGGSKWPTSSSGVRETVRKRRLPDASDDESGGLPLTREELRERKLAVERRKLYSAGKRSSHSGGYKKMGKRLPGGAVDIQTSAQVPESFAGKSVKDRLAAMPNTLTKLNTNKRDTRTIDEIVQDRARMKEGKTLQGDEALVFDDWFTTKKKEVPKKLVSARPSPPSALPSGSNTPGSSASMSAVAAHKKVSSAPRLKSVPPKTPAAAPSSTPAANRSFHSSFSRPASAPADRQSGTSKAPMSKPSKAALVNGRQATSSTSASMKKRPRSYSPPASPPPSKRRQLSDDEHNEGDSNLKSVIWEIFGKKRDKYVSKDVFSDDEDMEVDATYLEKEEARSAKIAKREEKRALEEERQHEEEKRRRKKEKERLAAARG</sequence>
<dbReference type="PANTHER" id="PTHR22691:SF8">
    <property type="entry name" value="PROTEIN SPT2 HOMOLOG"/>
    <property type="match status" value="1"/>
</dbReference>
<dbReference type="GO" id="GO:0005730">
    <property type="term" value="C:nucleolus"/>
    <property type="evidence" value="ECO:0007669"/>
    <property type="project" value="TreeGrafter"/>
</dbReference>
<name>B0D9L5_LACBS</name>
<dbReference type="FunCoup" id="B0D9L5">
    <property type="interactions" value="34"/>
</dbReference>
<dbReference type="GO" id="GO:0006360">
    <property type="term" value="P:transcription by RNA polymerase I"/>
    <property type="evidence" value="ECO:0007669"/>
    <property type="project" value="TreeGrafter"/>
</dbReference>
<dbReference type="STRING" id="486041.B0D9L5"/>
<dbReference type="SMART" id="SM00784">
    <property type="entry name" value="SPT2"/>
    <property type="match status" value="1"/>
</dbReference>
<gene>
    <name evidence="4" type="ORF">LACBIDRAFT_294124</name>
</gene>
<reference evidence="4 5" key="1">
    <citation type="journal article" date="2008" name="Nature">
        <title>The genome of Laccaria bicolor provides insights into mycorrhizal symbiosis.</title>
        <authorList>
            <person name="Martin F."/>
            <person name="Aerts A."/>
            <person name="Ahren D."/>
            <person name="Brun A."/>
            <person name="Danchin E.G.J."/>
            <person name="Duchaussoy F."/>
            <person name="Gibon J."/>
            <person name="Kohler A."/>
            <person name="Lindquist E."/>
            <person name="Pereda V."/>
            <person name="Salamov A."/>
            <person name="Shapiro H.J."/>
            <person name="Wuyts J."/>
            <person name="Blaudez D."/>
            <person name="Buee M."/>
            <person name="Brokstein P."/>
            <person name="Canbaeck B."/>
            <person name="Cohen D."/>
            <person name="Courty P.E."/>
            <person name="Coutinho P.M."/>
            <person name="Delaruelle C."/>
            <person name="Detter J.C."/>
            <person name="Deveau A."/>
            <person name="DiFazio S."/>
            <person name="Duplessis S."/>
            <person name="Fraissinet-Tachet L."/>
            <person name="Lucic E."/>
            <person name="Frey-Klett P."/>
            <person name="Fourrey C."/>
            <person name="Feussner I."/>
            <person name="Gay G."/>
            <person name="Grimwood J."/>
            <person name="Hoegger P.J."/>
            <person name="Jain P."/>
            <person name="Kilaru S."/>
            <person name="Labbe J."/>
            <person name="Lin Y.C."/>
            <person name="Legue V."/>
            <person name="Le Tacon F."/>
            <person name="Marmeisse R."/>
            <person name="Melayah D."/>
            <person name="Montanini B."/>
            <person name="Muratet M."/>
            <person name="Nehls U."/>
            <person name="Niculita-Hirzel H."/>
            <person name="Oudot-Le Secq M.P."/>
            <person name="Peter M."/>
            <person name="Quesneville H."/>
            <person name="Rajashekar B."/>
            <person name="Reich M."/>
            <person name="Rouhier N."/>
            <person name="Schmutz J."/>
            <person name="Yin T."/>
            <person name="Chalot M."/>
            <person name="Henrissat B."/>
            <person name="Kuees U."/>
            <person name="Lucas S."/>
            <person name="Van de Peer Y."/>
            <person name="Podila G.K."/>
            <person name="Polle A."/>
            <person name="Pukkila P.J."/>
            <person name="Richardson P.M."/>
            <person name="Rouze P."/>
            <person name="Sanders I.R."/>
            <person name="Stajich J.E."/>
            <person name="Tunlid A."/>
            <person name="Tuskan G."/>
            <person name="Grigoriev I.V."/>
        </authorList>
    </citation>
    <scope>NUCLEOTIDE SEQUENCE [LARGE SCALE GENOMIC DNA]</scope>
    <source>
        <strain evidence="5">S238N-H82 / ATCC MYA-4686</strain>
    </source>
</reference>
<feature type="region of interest" description="Disordered" evidence="3">
    <location>
        <begin position="1"/>
        <end position="71"/>
    </location>
</feature>
<dbReference type="KEGG" id="lbc:LACBIDRAFT_294124"/>
<feature type="region of interest" description="Disordered" evidence="3">
    <location>
        <begin position="264"/>
        <end position="409"/>
    </location>
</feature>
<dbReference type="GO" id="GO:0006334">
    <property type="term" value="P:nucleosome assembly"/>
    <property type="evidence" value="ECO:0007669"/>
    <property type="project" value="TreeGrafter"/>
</dbReference>
<feature type="region of interest" description="Disordered" evidence="3">
    <location>
        <begin position="447"/>
        <end position="486"/>
    </location>
</feature>
<dbReference type="InParanoid" id="B0D9L5"/>
<feature type="compositionally biased region" description="Low complexity" evidence="3">
    <location>
        <begin position="1"/>
        <end position="12"/>
    </location>
</feature>
<feature type="compositionally biased region" description="Basic and acidic residues" evidence="3">
    <location>
        <begin position="148"/>
        <end position="163"/>
    </location>
</feature>
<dbReference type="OrthoDB" id="6259853at2759"/>
<feature type="compositionally biased region" description="Polar residues" evidence="3">
    <location>
        <begin position="365"/>
        <end position="374"/>
    </location>
</feature>
<organism evidence="5">
    <name type="scientific">Laccaria bicolor (strain S238N-H82 / ATCC MYA-4686)</name>
    <name type="common">Bicoloured deceiver</name>
    <name type="synonym">Laccaria laccata var. bicolor</name>
    <dbReference type="NCBI Taxonomy" id="486041"/>
    <lineage>
        <taxon>Eukaryota</taxon>
        <taxon>Fungi</taxon>
        <taxon>Dikarya</taxon>
        <taxon>Basidiomycota</taxon>
        <taxon>Agaricomycotina</taxon>
        <taxon>Agaricomycetes</taxon>
        <taxon>Agaricomycetidae</taxon>
        <taxon>Agaricales</taxon>
        <taxon>Agaricineae</taxon>
        <taxon>Hydnangiaceae</taxon>
        <taxon>Laccaria</taxon>
    </lineage>
</organism>
<dbReference type="AlphaFoldDB" id="B0D9L5"/>
<feature type="compositionally biased region" description="Low complexity" evidence="3">
    <location>
        <begin position="316"/>
        <end position="326"/>
    </location>
</feature>
<dbReference type="Proteomes" id="UP000001194">
    <property type="component" value="Unassembled WGS sequence"/>
</dbReference>
<dbReference type="InterPro" id="IPR013256">
    <property type="entry name" value="Chromatin_SPT2"/>
</dbReference>
<dbReference type="RefSeq" id="XP_001880598.1">
    <property type="nucleotide sequence ID" value="XM_001880563.1"/>
</dbReference>
<dbReference type="Pfam" id="PF08243">
    <property type="entry name" value="SPT2"/>
    <property type="match status" value="1"/>
</dbReference>
<keyword evidence="5" id="KW-1185">Reference proteome</keyword>
<feature type="compositionally biased region" description="Basic and acidic residues" evidence="3">
    <location>
        <begin position="447"/>
        <end position="471"/>
    </location>
</feature>
<comment type="similarity">
    <text evidence="1">Belongs to the SPT2 family.</text>
</comment>
<evidence type="ECO:0000256" key="1">
    <source>
        <dbReference type="ARBA" id="ARBA00006461"/>
    </source>
</evidence>
<evidence type="ECO:0000256" key="2">
    <source>
        <dbReference type="ARBA" id="ARBA00023054"/>
    </source>
</evidence>
<keyword evidence="2" id="KW-0175">Coiled coil</keyword>
<feature type="compositionally biased region" description="Basic and acidic residues" evidence="3">
    <location>
        <begin position="395"/>
        <end position="406"/>
    </location>
</feature>
<dbReference type="HOGENOM" id="CLU_046161_0_0_1"/>
<dbReference type="GO" id="GO:0042393">
    <property type="term" value="F:histone binding"/>
    <property type="evidence" value="ECO:0007669"/>
    <property type="project" value="TreeGrafter"/>
</dbReference>
<feature type="compositionally biased region" description="Low complexity" evidence="3">
    <location>
        <begin position="103"/>
        <end position="112"/>
    </location>
</feature>
<dbReference type="EMBL" id="DS547101">
    <property type="protein sequence ID" value="EDR08373.1"/>
    <property type="molecule type" value="Genomic_DNA"/>
</dbReference>
<dbReference type="GO" id="GO:0003677">
    <property type="term" value="F:DNA binding"/>
    <property type="evidence" value="ECO:0007669"/>
    <property type="project" value="TreeGrafter"/>
</dbReference>
<protein>
    <submittedName>
        <fullName evidence="4">Predicted protein</fullName>
    </submittedName>
</protein>
<accession>B0D9L5</accession>
<evidence type="ECO:0000313" key="5">
    <source>
        <dbReference type="Proteomes" id="UP000001194"/>
    </source>
</evidence>